<feature type="domain" description="PDZ" evidence="1">
    <location>
        <begin position="304"/>
        <end position="364"/>
    </location>
</feature>
<dbReference type="InterPro" id="IPR034122">
    <property type="entry name" value="Retropepsin-like_bacterial"/>
</dbReference>
<sequence>MKSLNRLWIVFIVSVFCAIQSSYGQNIGRLLNSTSIEHKSFKSTIKFETIGKHIIVKPVIKGKEYRMLFDTGAVTSMTPEMIKELNLKNIGKADVLDIDINANKLNYVKLDTLTLADIRFINVGALVLDHNSVVDFRCMNIDGFLGANIFRKAIWEIDYTTNEITFTDNIQNLDIPINTPKTRMYIGYGGVPSVTSYIGKHKIYNTVIDYGYGGAIALDYPLFKEILKNDSTIKYAEGFGTSTVGIYGEVKVPKFYIGKINELKIGDLCIKDEFIDFGLRTRAFGASKLADYRVILDWKGKKAYFIANKDKQSTDFKTIGYGIALRDKQVYVSYLYKNSPAEKADIRIGDQVLKINGIDYKDVTPDKWCDIRNVWRFKKQSITLLRDQEVIHVSIESEVLIEI</sequence>
<dbReference type="InterPro" id="IPR021109">
    <property type="entry name" value="Peptidase_aspartic_dom_sf"/>
</dbReference>
<dbReference type="InterPro" id="IPR036034">
    <property type="entry name" value="PDZ_sf"/>
</dbReference>
<evidence type="ECO:0000313" key="3">
    <source>
        <dbReference type="Proteomes" id="UP000183077"/>
    </source>
</evidence>
<dbReference type="EMBL" id="FNYS01000028">
    <property type="protein sequence ID" value="SEJ36222.1"/>
    <property type="molecule type" value="Genomic_DNA"/>
</dbReference>
<evidence type="ECO:0000313" key="2">
    <source>
        <dbReference type="EMBL" id="SEJ36222.1"/>
    </source>
</evidence>
<dbReference type="AlphaFoldDB" id="A0A1H6YG80"/>
<dbReference type="SMART" id="SM00228">
    <property type="entry name" value="PDZ"/>
    <property type="match status" value="1"/>
</dbReference>
<accession>A0A1H6YG80</accession>
<evidence type="ECO:0000259" key="1">
    <source>
        <dbReference type="PROSITE" id="PS50106"/>
    </source>
</evidence>
<dbReference type="PROSITE" id="PS50106">
    <property type="entry name" value="PDZ"/>
    <property type="match status" value="1"/>
</dbReference>
<dbReference type="Gene3D" id="2.30.42.10">
    <property type="match status" value="1"/>
</dbReference>
<dbReference type="RefSeq" id="WP_063176111.1">
    <property type="nucleotide sequence ID" value="NZ_FNYS01000028.1"/>
</dbReference>
<reference evidence="2 3" key="1">
    <citation type="submission" date="2016-10" db="EMBL/GenBank/DDBJ databases">
        <authorList>
            <person name="de Groot N.N."/>
        </authorList>
    </citation>
    <scope>NUCLEOTIDE SEQUENCE [LARGE SCALE GENOMIC DNA]</scope>
    <source>
        <strain evidence="2 3">DSM 23048</strain>
    </source>
</reference>
<dbReference type="GeneID" id="82258622"/>
<dbReference type="Proteomes" id="UP000183077">
    <property type="component" value="Unassembled WGS sequence"/>
</dbReference>
<dbReference type="InterPro" id="IPR041489">
    <property type="entry name" value="PDZ_6"/>
</dbReference>
<dbReference type="SUPFAM" id="SSF50156">
    <property type="entry name" value="PDZ domain-like"/>
    <property type="match status" value="1"/>
</dbReference>
<dbReference type="Pfam" id="PF17820">
    <property type="entry name" value="PDZ_6"/>
    <property type="match status" value="1"/>
</dbReference>
<dbReference type="Gene3D" id="2.40.70.10">
    <property type="entry name" value="Acid Proteases"/>
    <property type="match status" value="1"/>
</dbReference>
<organism evidence="2 3">
    <name type="scientific">Myroides marinus</name>
    <dbReference type="NCBI Taxonomy" id="703342"/>
    <lineage>
        <taxon>Bacteria</taxon>
        <taxon>Pseudomonadati</taxon>
        <taxon>Bacteroidota</taxon>
        <taxon>Flavobacteriia</taxon>
        <taxon>Flavobacteriales</taxon>
        <taxon>Flavobacteriaceae</taxon>
        <taxon>Myroides</taxon>
    </lineage>
</organism>
<proteinExistence type="predicted"/>
<dbReference type="InterPro" id="IPR001478">
    <property type="entry name" value="PDZ"/>
</dbReference>
<gene>
    <name evidence="2" type="ORF">SAMN04488018_1288</name>
</gene>
<dbReference type="CDD" id="cd05483">
    <property type="entry name" value="retropepsin_like_bacteria"/>
    <property type="match status" value="1"/>
</dbReference>
<dbReference type="Pfam" id="PF13650">
    <property type="entry name" value="Asp_protease_2"/>
    <property type="match status" value="1"/>
</dbReference>
<name>A0A1H6YG80_9FLAO</name>
<protein>
    <submittedName>
        <fullName evidence="2">PDZ domain (Also known as DHR or GLGF)</fullName>
    </submittedName>
</protein>